<sequence>MHDLIRRLAHGLSLLLGPGTGTHRAGDPRPRPHRRRPAHPLTLRPADSPRLPFHRSPYCLHLPLDGTESRLVRPYLVAHEREEARQRRRRLALVLAADFGIDLDRYVIGAERTAA</sequence>
<comment type="caution">
    <text evidence="2">The sequence shown here is derived from an EMBL/GenBank/DDBJ whole genome shotgun (WGS) entry which is preliminary data.</text>
</comment>
<evidence type="ECO:0000313" key="3">
    <source>
        <dbReference type="Proteomes" id="UP001501072"/>
    </source>
</evidence>
<proteinExistence type="predicted"/>
<protein>
    <submittedName>
        <fullName evidence="2">Uncharacterized protein</fullName>
    </submittedName>
</protein>
<reference evidence="2 3" key="1">
    <citation type="journal article" date="2019" name="Int. J. Syst. Evol. Microbiol.">
        <title>The Global Catalogue of Microorganisms (GCM) 10K type strain sequencing project: providing services to taxonomists for standard genome sequencing and annotation.</title>
        <authorList>
            <consortium name="The Broad Institute Genomics Platform"/>
            <consortium name="The Broad Institute Genome Sequencing Center for Infectious Disease"/>
            <person name="Wu L."/>
            <person name="Ma J."/>
        </authorList>
    </citation>
    <scope>NUCLEOTIDE SEQUENCE [LARGE SCALE GENOMIC DNA]</scope>
    <source>
        <strain evidence="2 3">JCM 11269</strain>
    </source>
</reference>
<keyword evidence="3" id="KW-1185">Reference proteome</keyword>
<accession>A0ABN1SYK9</accession>
<dbReference type="EMBL" id="BAAAHU010000018">
    <property type="protein sequence ID" value="GAA1008588.1"/>
    <property type="molecule type" value="Genomic_DNA"/>
</dbReference>
<evidence type="ECO:0000256" key="1">
    <source>
        <dbReference type="SAM" id="MobiDB-lite"/>
    </source>
</evidence>
<dbReference type="RefSeq" id="WP_067396303.1">
    <property type="nucleotide sequence ID" value="NZ_BAAAHU010000018.1"/>
</dbReference>
<dbReference type="Proteomes" id="UP001501072">
    <property type="component" value="Unassembled WGS sequence"/>
</dbReference>
<gene>
    <name evidence="2" type="ORF">GCM10009564_21470</name>
</gene>
<feature type="region of interest" description="Disordered" evidence="1">
    <location>
        <begin position="16"/>
        <end position="49"/>
    </location>
</feature>
<evidence type="ECO:0000313" key="2">
    <source>
        <dbReference type="EMBL" id="GAA1008588.1"/>
    </source>
</evidence>
<name>A0ABN1SYK9_9ACTN</name>
<organism evidence="2 3">
    <name type="scientific">Streptomyces thermogriseus</name>
    <dbReference type="NCBI Taxonomy" id="75292"/>
    <lineage>
        <taxon>Bacteria</taxon>
        <taxon>Bacillati</taxon>
        <taxon>Actinomycetota</taxon>
        <taxon>Actinomycetes</taxon>
        <taxon>Kitasatosporales</taxon>
        <taxon>Streptomycetaceae</taxon>
        <taxon>Streptomyces</taxon>
    </lineage>
</organism>